<dbReference type="Pfam" id="PF00990">
    <property type="entry name" value="GGDEF"/>
    <property type="match status" value="1"/>
</dbReference>
<dbReference type="InterPro" id="IPR013655">
    <property type="entry name" value="PAS_fold_3"/>
</dbReference>
<dbReference type="PANTHER" id="PTHR44757">
    <property type="entry name" value="DIGUANYLATE CYCLASE DGCP"/>
    <property type="match status" value="1"/>
</dbReference>
<evidence type="ECO:0000313" key="6">
    <source>
        <dbReference type="EMBL" id="ACB35722.1"/>
    </source>
</evidence>
<dbReference type="CDD" id="cd00130">
    <property type="entry name" value="PAS"/>
    <property type="match status" value="1"/>
</dbReference>
<keyword evidence="7" id="KW-1185">Reference proteome</keyword>
<dbReference type="OrthoDB" id="9813903at2"/>
<dbReference type="Gene3D" id="3.30.450.20">
    <property type="entry name" value="PAS domain"/>
    <property type="match status" value="1"/>
</dbReference>
<dbReference type="SMART" id="SM00448">
    <property type="entry name" value="REC"/>
    <property type="match status" value="1"/>
</dbReference>
<proteinExistence type="predicted"/>
<dbReference type="RefSeq" id="WP_012348469.1">
    <property type="nucleotide sequence ID" value="NC_010524.1"/>
</dbReference>
<dbReference type="InterPro" id="IPR000700">
    <property type="entry name" value="PAS-assoc_C"/>
</dbReference>
<dbReference type="HOGENOM" id="CLU_000445_70_50_4"/>
<dbReference type="PROSITE" id="PS50887">
    <property type="entry name" value="GGDEF"/>
    <property type="match status" value="1"/>
</dbReference>
<dbReference type="InterPro" id="IPR043128">
    <property type="entry name" value="Rev_trsase/Diguanyl_cyclase"/>
</dbReference>
<dbReference type="Proteomes" id="UP000001693">
    <property type="component" value="Chromosome"/>
</dbReference>
<dbReference type="EMBL" id="CP001013">
    <property type="protein sequence ID" value="ACB35722.1"/>
    <property type="molecule type" value="Genomic_DNA"/>
</dbReference>
<dbReference type="SUPFAM" id="SSF55785">
    <property type="entry name" value="PYP-like sensor domain (PAS domain)"/>
    <property type="match status" value="1"/>
</dbReference>
<dbReference type="Gene3D" id="3.30.70.270">
    <property type="match status" value="1"/>
</dbReference>
<dbReference type="SUPFAM" id="SSF141868">
    <property type="entry name" value="EAL domain-like"/>
    <property type="match status" value="1"/>
</dbReference>
<organism evidence="6 7">
    <name type="scientific">Leptothrix cholodnii (strain ATCC 51168 / LMG 8142 / SP-6)</name>
    <name type="common">Leptothrix discophora (strain SP-6)</name>
    <dbReference type="NCBI Taxonomy" id="395495"/>
    <lineage>
        <taxon>Bacteria</taxon>
        <taxon>Pseudomonadati</taxon>
        <taxon>Pseudomonadota</taxon>
        <taxon>Betaproteobacteria</taxon>
        <taxon>Burkholderiales</taxon>
        <taxon>Sphaerotilaceae</taxon>
        <taxon>Leptothrix</taxon>
    </lineage>
</organism>
<evidence type="ECO:0000259" key="2">
    <source>
        <dbReference type="PROSITE" id="PS50110"/>
    </source>
</evidence>
<dbReference type="SUPFAM" id="SSF52172">
    <property type="entry name" value="CheY-like"/>
    <property type="match status" value="1"/>
</dbReference>
<dbReference type="SUPFAM" id="SSF55073">
    <property type="entry name" value="Nucleotide cyclase"/>
    <property type="match status" value="1"/>
</dbReference>
<dbReference type="InterPro" id="IPR035965">
    <property type="entry name" value="PAS-like_dom_sf"/>
</dbReference>
<dbReference type="KEGG" id="lch:Lcho_3464"/>
<dbReference type="eggNOG" id="COG0745">
    <property type="taxonomic scope" value="Bacteria"/>
</dbReference>
<dbReference type="SMART" id="SM00052">
    <property type="entry name" value="EAL"/>
    <property type="match status" value="1"/>
</dbReference>
<dbReference type="InterPro" id="IPR011006">
    <property type="entry name" value="CheY-like_superfamily"/>
</dbReference>
<dbReference type="SMART" id="SM00267">
    <property type="entry name" value="GGDEF"/>
    <property type="match status" value="1"/>
</dbReference>
<dbReference type="STRING" id="395495.Lcho_3464"/>
<dbReference type="PROSITE" id="PS50113">
    <property type="entry name" value="PAC"/>
    <property type="match status" value="1"/>
</dbReference>
<dbReference type="InterPro" id="IPR029787">
    <property type="entry name" value="Nucleotide_cyclase"/>
</dbReference>
<evidence type="ECO:0000259" key="3">
    <source>
        <dbReference type="PROSITE" id="PS50113"/>
    </source>
</evidence>
<dbReference type="PANTHER" id="PTHR44757:SF2">
    <property type="entry name" value="BIOFILM ARCHITECTURE MAINTENANCE PROTEIN MBAA"/>
    <property type="match status" value="1"/>
</dbReference>
<dbReference type="NCBIfam" id="TIGR00254">
    <property type="entry name" value="GGDEF"/>
    <property type="match status" value="1"/>
</dbReference>
<evidence type="ECO:0000259" key="4">
    <source>
        <dbReference type="PROSITE" id="PS50883"/>
    </source>
</evidence>
<dbReference type="AlphaFoldDB" id="B1Y3L9"/>
<dbReference type="CDD" id="cd01949">
    <property type="entry name" value="GGDEF"/>
    <property type="match status" value="1"/>
</dbReference>
<dbReference type="eggNOG" id="COG5001">
    <property type="taxonomic scope" value="Bacteria"/>
</dbReference>
<dbReference type="InterPro" id="IPR052155">
    <property type="entry name" value="Biofilm_reg_signaling"/>
</dbReference>
<protein>
    <submittedName>
        <fullName evidence="6">Response regulator receiver modulated diguanylate cyclase/phosphodiesterase with PAS/PAC sensor(S)</fullName>
    </submittedName>
</protein>
<name>B1Y3L9_LEPCP</name>
<keyword evidence="1" id="KW-0597">Phosphoprotein</keyword>
<dbReference type="Pfam" id="PF00563">
    <property type="entry name" value="EAL"/>
    <property type="match status" value="1"/>
</dbReference>
<feature type="domain" description="EAL" evidence="4">
    <location>
        <begin position="443"/>
        <end position="697"/>
    </location>
</feature>
<dbReference type="Gene3D" id="3.20.20.450">
    <property type="entry name" value="EAL domain"/>
    <property type="match status" value="1"/>
</dbReference>
<gene>
    <name evidence="6" type="ordered locus">Lcho_3464</name>
</gene>
<dbReference type="GO" id="GO:0000160">
    <property type="term" value="P:phosphorelay signal transduction system"/>
    <property type="evidence" value="ECO:0007669"/>
    <property type="project" value="InterPro"/>
</dbReference>
<evidence type="ECO:0000313" key="7">
    <source>
        <dbReference type="Proteomes" id="UP000001693"/>
    </source>
</evidence>
<feature type="domain" description="GGDEF" evidence="5">
    <location>
        <begin position="295"/>
        <end position="434"/>
    </location>
</feature>
<reference evidence="6 7" key="1">
    <citation type="submission" date="2008-03" db="EMBL/GenBank/DDBJ databases">
        <title>Complete sequence of Leptothrix cholodnii SP-6.</title>
        <authorList>
            <consortium name="US DOE Joint Genome Institute"/>
            <person name="Copeland A."/>
            <person name="Lucas S."/>
            <person name="Lapidus A."/>
            <person name="Glavina del Rio T."/>
            <person name="Dalin E."/>
            <person name="Tice H."/>
            <person name="Bruce D."/>
            <person name="Goodwin L."/>
            <person name="Pitluck S."/>
            <person name="Chertkov O."/>
            <person name="Brettin T."/>
            <person name="Detter J.C."/>
            <person name="Han C."/>
            <person name="Kuske C.R."/>
            <person name="Schmutz J."/>
            <person name="Larimer F."/>
            <person name="Land M."/>
            <person name="Hauser L."/>
            <person name="Kyrpides N."/>
            <person name="Lykidis A."/>
            <person name="Emerson D."/>
            <person name="Richardson P."/>
        </authorList>
    </citation>
    <scope>NUCLEOTIDE SEQUENCE [LARGE SCALE GENOMIC DNA]</scope>
    <source>
        <strain evidence="7">ATCC 51168 / LMG 8142 / SP-6</strain>
    </source>
</reference>
<dbReference type="NCBIfam" id="TIGR00229">
    <property type="entry name" value="sensory_box"/>
    <property type="match status" value="1"/>
</dbReference>
<dbReference type="FunFam" id="3.20.20.450:FF:000001">
    <property type="entry name" value="Cyclic di-GMP phosphodiesterase yahA"/>
    <property type="match status" value="1"/>
</dbReference>
<dbReference type="PROSITE" id="PS50110">
    <property type="entry name" value="RESPONSE_REGULATORY"/>
    <property type="match status" value="1"/>
</dbReference>
<feature type="domain" description="PAC" evidence="3">
    <location>
        <begin position="210"/>
        <end position="263"/>
    </location>
</feature>
<dbReference type="InterPro" id="IPR001789">
    <property type="entry name" value="Sig_transdc_resp-reg_receiver"/>
</dbReference>
<dbReference type="CDD" id="cd01948">
    <property type="entry name" value="EAL"/>
    <property type="match status" value="1"/>
</dbReference>
<dbReference type="InterPro" id="IPR001610">
    <property type="entry name" value="PAC"/>
</dbReference>
<dbReference type="PROSITE" id="PS50883">
    <property type="entry name" value="EAL"/>
    <property type="match status" value="1"/>
</dbReference>
<dbReference type="Pfam" id="PF00072">
    <property type="entry name" value="Response_reg"/>
    <property type="match status" value="1"/>
</dbReference>
<dbReference type="InterPro" id="IPR001633">
    <property type="entry name" value="EAL_dom"/>
</dbReference>
<accession>B1Y3L9</accession>
<dbReference type="Gene3D" id="3.40.50.2300">
    <property type="match status" value="1"/>
</dbReference>
<dbReference type="SMART" id="SM00086">
    <property type="entry name" value="PAC"/>
    <property type="match status" value="1"/>
</dbReference>
<dbReference type="InterPro" id="IPR000014">
    <property type="entry name" value="PAS"/>
</dbReference>
<feature type="domain" description="Response regulatory" evidence="2">
    <location>
        <begin position="6"/>
        <end position="121"/>
    </location>
</feature>
<sequence>MSSLPRVFIVDDDVAAIQLLSRILEPQYTVCFATSGADALTRLGHDRCDIVLLDAQMPGMDGFELLRRIKRDPYLQGMPVVFVTAHVDEANESLALALGAADFITKPFSPPVVHARVANVLRLYRDNAENLQRNEARWIFAVEGAEQGVWDWDLREHSVTLSQQWRILLGDDEGAGDTSVDAWRARVHPDDAAAVQRRLDRHRRGISSGYESEHRMRCGDGSYVWVLEGGRVVQHDEAGRPMRMIGTLSDISRRKEAEAQAFSLAFYDPVTELPNRRRLVELLRFSLVGDQLGQGSATLCLVDLDHFKLVNDAHGHDVGDQLLRQVAVRLKACVRQQDIVARLGGDEFAVLLMHERRSAVSPAAAAEAAGAKLLAVLAEPYAIGDHLHHCSASMGVVAVDADKAEQAEQLLKWADIALYEAKRAGRGCLRFFDPAMQAAVEARSALEAELRTALACRQFQLVYQLQVGDRSAALGAEALVRWHHPQRGVIGPTEFIALAEETGLIVPLGRVLLEQVCEQLCAWERDADLDDLTVALNISARELHEPDFVDFVLATLARTGAPVRRLKLELTESALVGDVDDIAARMHRLRDHGVGFSLDDFGTGFSSLSYLKRLPFDQLKIDRSFVRDILEDTVDARLSRAIVALAASLGLSVVAEGVELAAQGDMLREFGCRQFQGFLYGVPMPAAEFSSVLRAARREAGAVV</sequence>
<feature type="modified residue" description="4-aspartylphosphate" evidence="1">
    <location>
        <position position="54"/>
    </location>
</feature>
<dbReference type="Pfam" id="PF08447">
    <property type="entry name" value="PAS_3"/>
    <property type="match status" value="1"/>
</dbReference>
<dbReference type="InterPro" id="IPR000160">
    <property type="entry name" value="GGDEF_dom"/>
</dbReference>
<dbReference type="InterPro" id="IPR035919">
    <property type="entry name" value="EAL_sf"/>
</dbReference>
<evidence type="ECO:0000259" key="5">
    <source>
        <dbReference type="PROSITE" id="PS50887"/>
    </source>
</evidence>
<evidence type="ECO:0000256" key="1">
    <source>
        <dbReference type="PROSITE-ProRule" id="PRU00169"/>
    </source>
</evidence>